<dbReference type="EMBL" id="JADIXZ010000004">
    <property type="protein sequence ID" value="MBK6301017.1"/>
    <property type="molecule type" value="Genomic_DNA"/>
</dbReference>
<dbReference type="GO" id="GO:0000976">
    <property type="term" value="F:transcription cis-regulatory region binding"/>
    <property type="evidence" value="ECO:0007669"/>
    <property type="project" value="TreeGrafter"/>
</dbReference>
<dbReference type="Gene3D" id="1.10.10.60">
    <property type="entry name" value="Homeodomain-like"/>
    <property type="match status" value="1"/>
</dbReference>
<keyword evidence="1" id="KW-0805">Transcription regulation</keyword>
<dbReference type="Pfam" id="PF00440">
    <property type="entry name" value="TetR_N"/>
    <property type="match status" value="1"/>
</dbReference>
<proteinExistence type="predicted"/>
<reference evidence="6 7" key="1">
    <citation type="submission" date="2020-10" db="EMBL/GenBank/DDBJ databases">
        <title>Connecting structure to function with the recovery of over 1000 high-quality activated sludge metagenome-assembled genomes encoding full-length rRNA genes using long-read sequencing.</title>
        <authorList>
            <person name="Singleton C.M."/>
            <person name="Petriglieri F."/>
            <person name="Kristensen J.M."/>
            <person name="Kirkegaard R.H."/>
            <person name="Michaelsen T.Y."/>
            <person name="Andersen M.H."/>
            <person name="Karst S.M."/>
            <person name="Dueholm M.S."/>
            <person name="Nielsen P.H."/>
            <person name="Albertsen M."/>
        </authorList>
    </citation>
    <scope>NUCLEOTIDE SEQUENCE [LARGE SCALE GENOMIC DNA]</scope>
    <source>
        <strain evidence="6">AalE_18-Q3-R2-46_BAT3C.188</strain>
    </source>
</reference>
<accession>A0A934X579</accession>
<dbReference type="PANTHER" id="PTHR30055">
    <property type="entry name" value="HTH-TYPE TRANSCRIPTIONAL REGULATOR RUTR"/>
    <property type="match status" value="1"/>
</dbReference>
<evidence type="ECO:0000256" key="3">
    <source>
        <dbReference type="ARBA" id="ARBA00023163"/>
    </source>
</evidence>
<dbReference type="PANTHER" id="PTHR30055:SF146">
    <property type="entry name" value="HTH-TYPE TRANSCRIPTIONAL DUAL REGULATOR CECR"/>
    <property type="match status" value="1"/>
</dbReference>
<feature type="DNA-binding region" description="H-T-H motif" evidence="4">
    <location>
        <begin position="33"/>
        <end position="52"/>
    </location>
</feature>
<name>A0A934X579_9MICO</name>
<dbReference type="InterPro" id="IPR036271">
    <property type="entry name" value="Tet_transcr_reg_TetR-rel_C_sf"/>
</dbReference>
<organism evidence="6 7">
    <name type="scientific">Candidatus Phosphoribacter hodrii</name>
    <dbReference type="NCBI Taxonomy" id="2953743"/>
    <lineage>
        <taxon>Bacteria</taxon>
        <taxon>Bacillati</taxon>
        <taxon>Actinomycetota</taxon>
        <taxon>Actinomycetes</taxon>
        <taxon>Micrococcales</taxon>
        <taxon>Dermatophilaceae</taxon>
        <taxon>Candidatus Phosphoribacter</taxon>
    </lineage>
</organism>
<evidence type="ECO:0000256" key="2">
    <source>
        <dbReference type="ARBA" id="ARBA00023125"/>
    </source>
</evidence>
<dbReference type="Pfam" id="PF14246">
    <property type="entry name" value="TetR_C_7"/>
    <property type="match status" value="1"/>
</dbReference>
<dbReference type="PRINTS" id="PR00455">
    <property type="entry name" value="HTHTETR"/>
</dbReference>
<comment type="caution">
    <text evidence="6">The sequence shown here is derived from an EMBL/GenBank/DDBJ whole genome shotgun (WGS) entry which is preliminary data.</text>
</comment>
<dbReference type="SUPFAM" id="SSF46689">
    <property type="entry name" value="Homeodomain-like"/>
    <property type="match status" value="1"/>
</dbReference>
<evidence type="ECO:0000256" key="1">
    <source>
        <dbReference type="ARBA" id="ARBA00023015"/>
    </source>
</evidence>
<feature type="domain" description="HTH tetR-type" evidence="5">
    <location>
        <begin position="10"/>
        <end position="70"/>
    </location>
</feature>
<dbReference type="InterPro" id="IPR039536">
    <property type="entry name" value="TetR_C_Proteobacteria"/>
</dbReference>
<dbReference type="InterPro" id="IPR050109">
    <property type="entry name" value="HTH-type_TetR-like_transc_reg"/>
</dbReference>
<dbReference type="InterPro" id="IPR001647">
    <property type="entry name" value="HTH_TetR"/>
</dbReference>
<dbReference type="FunFam" id="1.10.10.60:FF:000141">
    <property type="entry name" value="TetR family transcriptional regulator"/>
    <property type="match status" value="1"/>
</dbReference>
<evidence type="ECO:0000256" key="4">
    <source>
        <dbReference type="PROSITE-ProRule" id="PRU00335"/>
    </source>
</evidence>
<dbReference type="GO" id="GO:0003700">
    <property type="term" value="F:DNA-binding transcription factor activity"/>
    <property type="evidence" value="ECO:0007669"/>
    <property type="project" value="TreeGrafter"/>
</dbReference>
<protein>
    <submittedName>
        <fullName evidence="6">TetR/AcrR family transcriptional regulator</fullName>
    </submittedName>
</protein>
<dbReference type="Proteomes" id="UP000718281">
    <property type="component" value="Unassembled WGS sequence"/>
</dbReference>
<evidence type="ECO:0000313" key="6">
    <source>
        <dbReference type="EMBL" id="MBK6301017.1"/>
    </source>
</evidence>
<dbReference type="SUPFAM" id="SSF48498">
    <property type="entry name" value="Tetracyclin repressor-like, C-terminal domain"/>
    <property type="match status" value="1"/>
</dbReference>
<keyword evidence="2 4" id="KW-0238">DNA-binding</keyword>
<evidence type="ECO:0000259" key="5">
    <source>
        <dbReference type="PROSITE" id="PS50977"/>
    </source>
</evidence>
<dbReference type="Gene3D" id="1.10.357.10">
    <property type="entry name" value="Tetracycline Repressor, domain 2"/>
    <property type="match status" value="1"/>
</dbReference>
<sequence>MAKPAVDRAAAKRAQITKAAREVFLERGYAATSMDAVTALAGVSKQTLYSYFPSKGELFADFLDGELGHLRVDIGAPAPITSMAQLRATLLAVATALVRRFMRDDTINLLRVVLGDAYRVPEVRDAVRDVIPNQLFGLVEAILGAAAAEGVVEPPQPGLTARMFIGPVVSFVILDGLLVDGPPRLPDAHALGYVVDAFLATLAPAGDRP</sequence>
<dbReference type="InterPro" id="IPR009057">
    <property type="entry name" value="Homeodomain-like_sf"/>
</dbReference>
<dbReference type="PROSITE" id="PS50977">
    <property type="entry name" value="HTH_TETR_2"/>
    <property type="match status" value="1"/>
</dbReference>
<gene>
    <name evidence="6" type="ORF">IPF40_08185</name>
</gene>
<dbReference type="AlphaFoldDB" id="A0A934X579"/>
<evidence type="ECO:0000313" key="7">
    <source>
        <dbReference type="Proteomes" id="UP000718281"/>
    </source>
</evidence>
<dbReference type="GO" id="GO:0045892">
    <property type="term" value="P:negative regulation of DNA-templated transcription"/>
    <property type="evidence" value="ECO:0007669"/>
    <property type="project" value="UniProtKB-ARBA"/>
</dbReference>
<keyword evidence="3" id="KW-0804">Transcription</keyword>